<feature type="chain" id="PRO_5045352477" evidence="7">
    <location>
        <begin position="21"/>
        <end position="123"/>
    </location>
</feature>
<dbReference type="Gene3D" id="3.30.350.10">
    <property type="entry name" value="Subtilisin inhibitor-like"/>
    <property type="match status" value="1"/>
</dbReference>
<gene>
    <name evidence="9" type="ORF">GCM10022222_50390</name>
</gene>
<accession>A0ABP6X3V3</accession>
<evidence type="ECO:0000313" key="10">
    <source>
        <dbReference type="Proteomes" id="UP001500689"/>
    </source>
</evidence>
<evidence type="ECO:0000259" key="8">
    <source>
        <dbReference type="Pfam" id="PF00720"/>
    </source>
</evidence>
<dbReference type="Proteomes" id="UP001500689">
    <property type="component" value="Unassembled WGS sequence"/>
</dbReference>
<organism evidence="9 10">
    <name type="scientific">Amycolatopsis ultiminotia</name>
    <dbReference type="NCBI Taxonomy" id="543629"/>
    <lineage>
        <taxon>Bacteria</taxon>
        <taxon>Bacillati</taxon>
        <taxon>Actinomycetota</taxon>
        <taxon>Actinomycetes</taxon>
        <taxon>Pseudonocardiales</taxon>
        <taxon>Pseudonocardiaceae</taxon>
        <taxon>Amycolatopsis</taxon>
    </lineage>
</organism>
<evidence type="ECO:0000313" key="9">
    <source>
        <dbReference type="EMBL" id="GAA3560559.1"/>
    </source>
</evidence>
<evidence type="ECO:0000256" key="5">
    <source>
        <dbReference type="ARBA" id="ARBA00022900"/>
    </source>
</evidence>
<evidence type="ECO:0000256" key="6">
    <source>
        <dbReference type="ARBA" id="ARBA00023157"/>
    </source>
</evidence>
<dbReference type="Pfam" id="PF00720">
    <property type="entry name" value="SSI"/>
    <property type="match status" value="1"/>
</dbReference>
<reference evidence="10" key="1">
    <citation type="journal article" date="2019" name="Int. J. Syst. Evol. Microbiol.">
        <title>The Global Catalogue of Microorganisms (GCM) 10K type strain sequencing project: providing services to taxonomists for standard genome sequencing and annotation.</title>
        <authorList>
            <consortium name="The Broad Institute Genomics Platform"/>
            <consortium name="The Broad Institute Genome Sequencing Center for Infectious Disease"/>
            <person name="Wu L."/>
            <person name="Ma J."/>
        </authorList>
    </citation>
    <scope>NUCLEOTIDE SEQUENCE [LARGE SCALE GENOMIC DNA]</scope>
    <source>
        <strain evidence="10">JCM 16898</strain>
    </source>
</reference>
<protein>
    <submittedName>
        <fullName evidence="9">SSI family serine proteinase inhibitor</fullName>
    </submittedName>
</protein>
<evidence type="ECO:0000256" key="2">
    <source>
        <dbReference type="ARBA" id="ARBA00010472"/>
    </source>
</evidence>
<feature type="signal peptide" evidence="7">
    <location>
        <begin position="1"/>
        <end position="20"/>
    </location>
</feature>
<keyword evidence="3" id="KW-0964">Secreted</keyword>
<keyword evidence="10" id="KW-1185">Reference proteome</keyword>
<comment type="similarity">
    <text evidence="2">Belongs to the protease inhibitor I16 (SSI) family.</text>
</comment>
<keyword evidence="6" id="KW-1015">Disulfide bond</keyword>
<evidence type="ECO:0000256" key="1">
    <source>
        <dbReference type="ARBA" id="ARBA00004613"/>
    </source>
</evidence>
<keyword evidence="5" id="KW-0722">Serine protease inhibitor</keyword>
<name>A0ABP6X3V3_9PSEU</name>
<comment type="caution">
    <text evidence="9">The sequence shown here is derived from an EMBL/GenBank/DDBJ whole genome shotgun (WGS) entry which is preliminary data.</text>
</comment>
<sequence length="123" mass="13035">MVFSTFAPIAACVLGLGSVAAPQLPESSVQLTMHETTGHVTTASLTCDPTGGTHRHRDAACVTLTQVNGDLSQVTPRRQRCTMIYAPVDVSAVGTWHGKPLTFRTTYPNKCAADSQSDSVFAL</sequence>
<dbReference type="EMBL" id="BAAAZN010000011">
    <property type="protein sequence ID" value="GAA3560559.1"/>
    <property type="molecule type" value="Genomic_DNA"/>
</dbReference>
<dbReference type="RefSeq" id="WP_344863957.1">
    <property type="nucleotide sequence ID" value="NZ_BAAAZN010000011.1"/>
</dbReference>
<feature type="domain" description="Subtilisin inhibitor" evidence="8">
    <location>
        <begin position="30"/>
        <end position="109"/>
    </location>
</feature>
<dbReference type="SUPFAM" id="SSF55399">
    <property type="entry name" value="Subtilisin inhibitor"/>
    <property type="match status" value="1"/>
</dbReference>
<dbReference type="InterPro" id="IPR023549">
    <property type="entry name" value="Subtilisin_inhibitor"/>
</dbReference>
<evidence type="ECO:0000256" key="4">
    <source>
        <dbReference type="ARBA" id="ARBA00022690"/>
    </source>
</evidence>
<evidence type="ECO:0000256" key="3">
    <source>
        <dbReference type="ARBA" id="ARBA00022525"/>
    </source>
</evidence>
<evidence type="ECO:0000256" key="7">
    <source>
        <dbReference type="SAM" id="SignalP"/>
    </source>
</evidence>
<dbReference type="InterPro" id="IPR036819">
    <property type="entry name" value="Subtilisin_inhibitor-like_sf"/>
</dbReference>
<keyword evidence="4" id="KW-0646">Protease inhibitor</keyword>
<proteinExistence type="inferred from homology"/>
<keyword evidence="7" id="KW-0732">Signal</keyword>
<comment type="subcellular location">
    <subcellularLocation>
        <location evidence="1">Secreted</location>
    </subcellularLocation>
</comment>